<name>A0A9P4PAI2_9PLEO</name>
<dbReference type="InterPro" id="IPR052337">
    <property type="entry name" value="SAT4-like"/>
</dbReference>
<evidence type="ECO:0000256" key="1">
    <source>
        <dbReference type="ARBA" id="ARBA00004141"/>
    </source>
</evidence>
<dbReference type="Proteomes" id="UP000799764">
    <property type="component" value="Unassembled WGS sequence"/>
</dbReference>
<feature type="transmembrane region" description="Helical" evidence="7">
    <location>
        <begin position="185"/>
        <end position="208"/>
    </location>
</feature>
<proteinExistence type="inferred from homology"/>
<keyword evidence="4 7" id="KW-0472">Membrane</keyword>
<dbReference type="AlphaFoldDB" id="A0A9P4PAI2"/>
<evidence type="ECO:0000259" key="8">
    <source>
        <dbReference type="Pfam" id="PF20684"/>
    </source>
</evidence>
<organism evidence="9 10">
    <name type="scientific">Karstenula rhodostoma CBS 690.94</name>
    <dbReference type="NCBI Taxonomy" id="1392251"/>
    <lineage>
        <taxon>Eukaryota</taxon>
        <taxon>Fungi</taxon>
        <taxon>Dikarya</taxon>
        <taxon>Ascomycota</taxon>
        <taxon>Pezizomycotina</taxon>
        <taxon>Dothideomycetes</taxon>
        <taxon>Pleosporomycetidae</taxon>
        <taxon>Pleosporales</taxon>
        <taxon>Massarineae</taxon>
        <taxon>Didymosphaeriaceae</taxon>
        <taxon>Karstenula</taxon>
    </lineage>
</organism>
<feature type="transmembrane region" description="Helical" evidence="7">
    <location>
        <begin position="15"/>
        <end position="37"/>
    </location>
</feature>
<dbReference type="OrthoDB" id="444631at2759"/>
<dbReference type="EMBL" id="MU001507">
    <property type="protein sequence ID" value="KAF2440277.1"/>
    <property type="molecule type" value="Genomic_DNA"/>
</dbReference>
<keyword evidence="3 7" id="KW-1133">Transmembrane helix</keyword>
<reference evidence="9" key="1">
    <citation type="journal article" date="2020" name="Stud. Mycol.">
        <title>101 Dothideomycetes genomes: a test case for predicting lifestyles and emergence of pathogens.</title>
        <authorList>
            <person name="Haridas S."/>
            <person name="Albert R."/>
            <person name="Binder M."/>
            <person name="Bloem J."/>
            <person name="Labutti K."/>
            <person name="Salamov A."/>
            <person name="Andreopoulos B."/>
            <person name="Baker S."/>
            <person name="Barry K."/>
            <person name="Bills G."/>
            <person name="Bluhm B."/>
            <person name="Cannon C."/>
            <person name="Castanera R."/>
            <person name="Culley D."/>
            <person name="Daum C."/>
            <person name="Ezra D."/>
            <person name="Gonzalez J."/>
            <person name="Henrissat B."/>
            <person name="Kuo A."/>
            <person name="Liang C."/>
            <person name="Lipzen A."/>
            <person name="Lutzoni F."/>
            <person name="Magnuson J."/>
            <person name="Mondo S."/>
            <person name="Nolan M."/>
            <person name="Ohm R."/>
            <person name="Pangilinan J."/>
            <person name="Park H.-J."/>
            <person name="Ramirez L."/>
            <person name="Alfaro M."/>
            <person name="Sun H."/>
            <person name="Tritt A."/>
            <person name="Yoshinaga Y."/>
            <person name="Zwiers L.-H."/>
            <person name="Turgeon B."/>
            <person name="Goodwin S."/>
            <person name="Spatafora J."/>
            <person name="Crous P."/>
            <person name="Grigoriev I."/>
        </authorList>
    </citation>
    <scope>NUCLEOTIDE SEQUENCE</scope>
    <source>
        <strain evidence="9">CBS 690.94</strain>
    </source>
</reference>
<dbReference type="Pfam" id="PF20684">
    <property type="entry name" value="Fung_rhodopsin"/>
    <property type="match status" value="1"/>
</dbReference>
<comment type="subcellular location">
    <subcellularLocation>
        <location evidence="1">Membrane</location>
        <topology evidence="1">Multi-pass membrane protein</topology>
    </subcellularLocation>
</comment>
<keyword evidence="2 7" id="KW-0812">Transmembrane</keyword>
<dbReference type="InterPro" id="IPR049326">
    <property type="entry name" value="Rhodopsin_dom_fungi"/>
</dbReference>
<feature type="region of interest" description="Disordered" evidence="6">
    <location>
        <begin position="343"/>
        <end position="370"/>
    </location>
</feature>
<dbReference type="PANTHER" id="PTHR33048:SF47">
    <property type="entry name" value="INTEGRAL MEMBRANE PROTEIN-RELATED"/>
    <property type="match status" value="1"/>
</dbReference>
<gene>
    <name evidence="9" type="ORF">P171DRAFT_475784</name>
</gene>
<feature type="transmembrane region" description="Helical" evidence="7">
    <location>
        <begin position="252"/>
        <end position="273"/>
    </location>
</feature>
<evidence type="ECO:0000256" key="7">
    <source>
        <dbReference type="SAM" id="Phobius"/>
    </source>
</evidence>
<evidence type="ECO:0000256" key="4">
    <source>
        <dbReference type="ARBA" id="ARBA00023136"/>
    </source>
</evidence>
<accession>A0A9P4PAI2</accession>
<feature type="domain" description="Rhodopsin" evidence="8">
    <location>
        <begin position="33"/>
        <end position="277"/>
    </location>
</feature>
<evidence type="ECO:0000313" key="9">
    <source>
        <dbReference type="EMBL" id="KAF2440277.1"/>
    </source>
</evidence>
<feature type="transmembrane region" description="Helical" evidence="7">
    <location>
        <begin position="103"/>
        <end position="125"/>
    </location>
</feature>
<evidence type="ECO:0000256" key="6">
    <source>
        <dbReference type="SAM" id="MobiDB-lite"/>
    </source>
</evidence>
<comment type="similarity">
    <text evidence="5">Belongs to the SAT4 family.</text>
</comment>
<evidence type="ECO:0000256" key="2">
    <source>
        <dbReference type="ARBA" id="ARBA00022692"/>
    </source>
</evidence>
<comment type="caution">
    <text evidence="9">The sequence shown here is derived from an EMBL/GenBank/DDBJ whole genome shotgun (WGS) entry which is preliminary data.</text>
</comment>
<evidence type="ECO:0000313" key="10">
    <source>
        <dbReference type="Proteomes" id="UP000799764"/>
    </source>
</evidence>
<feature type="transmembrane region" description="Helical" evidence="7">
    <location>
        <begin position="137"/>
        <end position="155"/>
    </location>
</feature>
<feature type="compositionally biased region" description="Basic and acidic residues" evidence="6">
    <location>
        <begin position="349"/>
        <end position="362"/>
    </location>
</feature>
<protein>
    <recommendedName>
        <fullName evidence="8">Rhodopsin domain-containing protein</fullName>
    </recommendedName>
</protein>
<sequence length="370" mass="42217">MAVGASTTPWVGKEVFLGMMWGGEAVGSLFVFLRLAIRVKSFRKLFADDYLVILSWICSMACCSIWQIGSRGLYDQYKLTTGELIITPEVLARERRLLHGTVAFLWLYQTCIFGIKASFLVFFRRLDSHHEALRKKWFWFVAIVTLLAYFSAAGAQQYKCLLSSFEYIFTQCSNEASLASEHQLFAYQCAIDVITDVLIITYPIIMLWNVRVPLKKKMALMSLFSLTVIIMGTSIARVSVTPTAHSQADVSWLYLWYNLEMHVALLVSSLAAFRQLYVTQSNNTRTPRVKSSNTSSVLKRLFSNEPSHVYSIAVPQPVHHPKASEEDTLPLKTIHVTHHVGISTMPSRDTIRDQDREHDYKDFSPWQHQA</sequence>
<evidence type="ECO:0000256" key="5">
    <source>
        <dbReference type="ARBA" id="ARBA00038359"/>
    </source>
</evidence>
<dbReference type="GO" id="GO:0016020">
    <property type="term" value="C:membrane"/>
    <property type="evidence" value="ECO:0007669"/>
    <property type="project" value="UniProtKB-SubCell"/>
</dbReference>
<evidence type="ECO:0000256" key="3">
    <source>
        <dbReference type="ARBA" id="ARBA00022989"/>
    </source>
</evidence>
<feature type="transmembrane region" description="Helical" evidence="7">
    <location>
        <begin position="220"/>
        <end position="240"/>
    </location>
</feature>
<keyword evidence="10" id="KW-1185">Reference proteome</keyword>
<feature type="transmembrane region" description="Helical" evidence="7">
    <location>
        <begin position="49"/>
        <end position="69"/>
    </location>
</feature>
<dbReference type="PANTHER" id="PTHR33048">
    <property type="entry name" value="PTH11-LIKE INTEGRAL MEMBRANE PROTEIN (AFU_ORTHOLOGUE AFUA_5G11245)"/>
    <property type="match status" value="1"/>
</dbReference>